<sequence>MAETPKYYPAGWDRERMLNSAATGEINNLSEAERDTFREGLRQDLGDEGFQQFFEEMWKREKAAKGIHPTPTEPSFMETMRLREERIGPAARWDPWGFVVFKSPEIQDHEEWEKCKDMVEKIVRDSTEIYRGYEGLDECLERMKFRWVEDVEVGAGVEDIARLYGKMDLPPGLKHTMCLYVTPSSMRSILDSPMPSTANRRYRVDIPWVVAVSVQAARVQESQEEGLTADEDEVEGEDEDEVEGAEWRGFFNAAVETLLEGLFPIVANDSLSPYEIGGHASGEDIWCDHTRYGVHRAGVGYWDRRSG</sequence>
<evidence type="ECO:0000313" key="3">
    <source>
        <dbReference type="Proteomes" id="UP001302676"/>
    </source>
</evidence>
<reference evidence="2" key="2">
    <citation type="submission" date="2023-05" db="EMBL/GenBank/DDBJ databases">
        <authorList>
            <consortium name="Lawrence Berkeley National Laboratory"/>
            <person name="Steindorff A."/>
            <person name="Hensen N."/>
            <person name="Bonometti L."/>
            <person name="Westerberg I."/>
            <person name="Brannstrom I.O."/>
            <person name="Guillou S."/>
            <person name="Cros-Aarteil S."/>
            <person name="Calhoun S."/>
            <person name="Haridas S."/>
            <person name="Kuo A."/>
            <person name="Mondo S."/>
            <person name="Pangilinan J."/>
            <person name="Riley R."/>
            <person name="Labutti K."/>
            <person name="Andreopoulos B."/>
            <person name="Lipzen A."/>
            <person name="Chen C."/>
            <person name="Yanf M."/>
            <person name="Daum C."/>
            <person name="Ng V."/>
            <person name="Clum A."/>
            <person name="Ohm R."/>
            <person name="Martin F."/>
            <person name="Silar P."/>
            <person name="Natvig D."/>
            <person name="Lalanne C."/>
            <person name="Gautier V."/>
            <person name="Ament-Velasquez S.L."/>
            <person name="Kruys A."/>
            <person name="Hutchinson M.I."/>
            <person name="Powell A.J."/>
            <person name="Barry K."/>
            <person name="Miller A.N."/>
            <person name="Grigoriev I.V."/>
            <person name="Debuchy R."/>
            <person name="Gladieux P."/>
            <person name="Thoren M.H."/>
            <person name="Johannesson H."/>
        </authorList>
    </citation>
    <scope>NUCLEOTIDE SEQUENCE</scope>
    <source>
        <strain evidence="2">CBS 141.50</strain>
    </source>
</reference>
<dbReference type="AlphaFoldDB" id="A0AAN6UX00"/>
<dbReference type="RefSeq" id="XP_062634103.1">
    <property type="nucleotide sequence ID" value="XM_062781848.1"/>
</dbReference>
<accession>A0AAN6UX00</accession>
<evidence type="ECO:0000313" key="2">
    <source>
        <dbReference type="EMBL" id="KAK4140732.1"/>
    </source>
</evidence>
<proteinExistence type="predicted"/>
<reference evidence="2" key="1">
    <citation type="journal article" date="2023" name="Mol. Phylogenet. Evol.">
        <title>Genome-scale phylogeny and comparative genomics of the fungal order Sordariales.</title>
        <authorList>
            <person name="Hensen N."/>
            <person name="Bonometti L."/>
            <person name="Westerberg I."/>
            <person name="Brannstrom I.O."/>
            <person name="Guillou S."/>
            <person name="Cros-Aarteil S."/>
            <person name="Calhoun S."/>
            <person name="Haridas S."/>
            <person name="Kuo A."/>
            <person name="Mondo S."/>
            <person name="Pangilinan J."/>
            <person name="Riley R."/>
            <person name="LaButti K."/>
            <person name="Andreopoulos B."/>
            <person name="Lipzen A."/>
            <person name="Chen C."/>
            <person name="Yan M."/>
            <person name="Daum C."/>
            <person name="Ng V."/>
            <person name="Clum A."/>
            <person name="Steindorff A."/>
            <person name="Ohm R.A."/>
            <person name="Martin F."/>
            <person name="Silar P."/>
            <person name="Natvig D.O."/>
            <person name="Lalanne C."/>
            <person name="Gautier V."/>
            <person name="Ament-Velasquez S.L."/>
            <person name="Kruys A."/>
            <person name="Hutchinson M.I."/>
            <person name="Powell A.J."/>
            <person name="Barry K."/>
            <person name="Miller A.N."/>
            <person name="Grigoriev I.V."/>
            <person name="Debuchy R."/>
            <person name="Gladieux P."/>
            <person name="Hiltunen Thoren M."/>
            <person name="Johannesson H."/>
        </authorList>
    </citation>
    <scope>NUCLEOTIDE SEQUENCE</scope>
    <source>
        <strain evidence="2">CBS 141.50</strain>
    </source>
</reference>
<protein>
    <submittedName>
        <fullName evidence="2">Uncharacterized protein</fullName>
    </submittedName>
</protein>
<comment type="caution">
    <text evidence="2">The sequence shown here is derived from an EMBL/GenBank/DDBJ whole genome shotgun (WGS) entry which is preliminary data.</text>
</comment>
<feature type="region of interest" description="Disordered" evidence="1">
    <location>
        <begin position="220"/>
        <end position="241"/>
    </location>
</feature>
<keyword evidence="3" id="KW-1185">Reference proteome</keyword>
<name>A0AAN6UX00_9PEZI</name>
<dbReference type="GeneID" id="87818461"/>
<evidence type="ECO:0000256" key="1">
    <source>
        <dbReference type="SAM" id="MobiDB-lite"/>
    </source>
</evidence>
<gene>
    <name evidence="2" type="ORF">C8A04DRAFT_31709</name>
</gene>
<dbReference type="Proteomes" id="UP001302676">
    <property type="component" value="Unassembled WGS sequence"/>
</dbReference>
<dbReference type="EMBL" id="MU853624">
    <property type="protein sequence ID" value="KAK4140732.1"/>
    <property type="molecule type" value="Genomic_DNA"/>
</dbReference>
<organism evidence="2 3">
    <name type="scientific">Dichotomopilus funicola</name>
    <dbReference type="NCBI Taxonomy" id="1934379"/>
    <lineage>
        <taxon>Eukaryota</taxon>
        <taxon>Fungi</taxon>
        <taxon>Dikarya</taxon>
        <taxon>Ascomycota</taxon>
        <taxon>Pezizomycotina</taxon>
        <taxon>Sordariomycetes</taxon>
        <taxon>Sordariomycetidae</taxon>
        <taxon>Sordariales</taxon>
        <taxon>Chaetomiaceae</taxon>
        <taxon>Dichotomopilus</taxon>
    </lineage>
</organism>
<feature type="compositionally biased region" description="Acidic residues" evidence="1">
    <location>
        <begin position="222"/>
        <end position="241"/>
    </location>
</feature>